<keyword evidence="4" id="KW-0479">Metal-binding</keyword>
<evidence type="ECO:0000256" key="1">
    <source>
        <dbReference type="ARBA" id="ARBA00009879"/>
    </source>
</evidence>
<evidence type="ECO:0000256" key="14">
    <source>
        <dbReference type="SAM" id="Phobius"/>
    </source>
</evidence>
<proteinExistence type="inferred from homology"/>
<dbReference type="GO" id="GO:0009228">
    <property type="term" value="P:thiamine biosynthetic process"/>
    <property type="evidence" value="ECO:0007669"/>
    <property type="project" value="InterPro"/>
</dbReference>
<keyword evidence="5" id="KW-0547">Nucleotide-binding</keyword>
<evidence type="ECO:0000256" key="4">
    <source>
        <dbReference type="ARBA" id="ARBA00022723"/>
    </source>
</evidence>
<gene>
    <name evidence="16" type="ORF">HMPREF1042_1851</name>
</gene>
<dbReference type="SUPFAM" id="SSF53613">
    <property type="entry name" value="Ribokinase-like"/>
    <property type="match status" value="1"/>
</dbReference>
<feature type="transmembrane region" description="Helical" evidence="14">
    <location>
        <begin position="347"/>
        <end position="372"/>
    </location>
</feature>
<dbReference type="GO" id="GO:0008972">
    <property type="term" value="F:phosphomethylpyrimidine kinase activity"/>
    <property type="evidence" value="ECO:0007669"/>
    <property type="project" value="InterPro"/>
</dbReference>
<protein>
    <recommendedName>
        <fullName evidence="2">pyridoxal kinase</fullName>
        <ecNumber evidence="2">2.7.1.35</ecNumber>
    </recommendedName>
    <alternativeName>
        <fullName evidence="10">PN/PL/PM kinase</fullName>
    </alternativeName>
    <alternativeName>
        <fullName evidence="11">Pyridoxal kinase</fullName>
    </alternativeName>
    <alternativeName>
        <fullName evidence="9">Pyridoxamine kinase</fullName>
    </alternativeName>
    <alternativeName>
        <fullName evidence="12">Vitamin B6 kinase</fullName>
    </alternativeName>
</protein>
<feature type="transmembrane region" description="Helical" evidence="14">
    <location>
        <begin position="283"/>
        <end position="301"/>
    </location>
</feature>
<dbReference type="GO" id="GO:0046872">
    <property type="term" value="F:metal ion binding"/>
    <property type="evidence" value="ECO:0007669"/>
    <property type="project" value="UniProtKB-KW"/>
</dbReference>
<dbReference type="NCBIfam" id="NF009078">
    <property type="entry name" value="PRK12413.1"/>
    <property type="match status" value="1"/>
</dbReference>
<name>F9P7I9_STRCV</name>
<dbReference type="Pfam" id="PF08543">
    <property type="entry name" value="Phos_pyr_kin"/>
    <property type="match status" value="1"/>
</dbReference>
<dbReference type="InterPro" id="IPR009825">
    <property type="entry name" value="ECF_substrate-spec-like"/>
</dbReference>
<keyword evidence="14" id="KW-1133">Transmembrane helix</keyword>
<evidence type="ECO:0000313" key="16">
    <source>
        <dbReference type="EMBL" id="EGV08102.1"/>
    </source>
</evidence>
<dbReference type="Gene3D" id="3.40.1190.20">
    <property type="match status" value="1"/>
</dbReference>
<evidence type="ECO:0000256" key="7">
    <source>
        <dbReference type="ARBA" id="ARBA00022840"/>
    </source>
</evidence>
<dbReference type="EMBL" id="AFUP01000004">
    <property type="protein sequence ID" value="EGV08102.1"/>
    <property type="molecule type" value="Genomic_DNA"/>
</dbReference>
<dbReference type="EC" id="2.7.1.35" evidence="2"/>
<dbReference type="Pfam" id="PF07155">
    <property type="entry name" value="ECF-ribofla_trS"/>
    <property type="match status" value="1"/>
</dbReference>
<accession>F9P7I9</accession>
<dbReference type="InterPro" id="IPR029056">
    <property type="entry name" value="Ribokinase-like"/>
</dbReference>
<dbReference type="PANTHER" id="PTHR20858:SF19">
    <property type="entry name" value="PYRIDOXINE KINASE"/>
    <property type="match status" value="1"/>
</dbReference>
<feature type="domain" description="Pyridoxamine kinase/Phosphomethylpyrimidine kinase" evidence="15">
    <location>
        <begin position="13"/>
        <end position="247"/>
    </location>
</feature>
<reference evidence="16 17" key="1">
    <citation type="submission" date="2011-06" db="EMBL/GenBank/DDBJ databases">
        <authorList>
            <person name="Harkins D.M."/>
            <person name="Madupu R."/>
            <person name="Durkin A.S."/>
            <person name="Torralba M."/>
            <person name="Methe B."/>
            <person name="Sutton G.G."/>
            <person name="Nelson K.E."/>
        </authorList>
    </citation>
    <scope>NUCLEOTIDE SEQUENCE [LARGE SCALE GENOMIC DNA]</scope>
    <source>
        <strain evidence="16 17">SK1060</strain>
    </source>
</reference>
<evidence type="ECO:0000256" key="13">
    <source>
        <dbReference type="ARBA" id="ARBA00049293"/>
    </source>
</evidence>
<keyword evidence="14" id="KW-0472">Membrane</keyword>
<keyword evidence="6 16" id="KW-0418">Kinase</keyword>
<dbReference type="CDD" id="cd01169">
    <property type="entry name" value="HMPP_kinase"/>
    <property type="match status" value="1"/>
</dbReference>
<evidence type="ECO:0000256" key="9">
    <source>
        <dbReference type="ARBA" id="ARBA00042307"/>
    </source>
</evidence>
<evidence type="ECO:0000259" key="15">
    <source>
        <dbReference type="Pfam" id="PF08543"/>
    </source>
</evidence>
<evidence type="ECO:0000256" key="2">
    <source>
        <dbReference type="ARBA" id="ARBA00012104"/>
    </source>
</evidence>
<dbReference type="PANTHER" id="PTHR20858">
    <property type="entry name" value="PHOSPHOMETHYLPYRIMIDINE KINASE"/>
    <property type="match status" value="1"/>
</dbReference>
<sequence>MKNNLILAISGNDIFSGGGLHADLATYTVNQLHGFVAVTCLTAMTEQGFEVIPVDSTVFSQQLHSLKNVPFSAIKLGLLPNVEIADLALDFVKAHAGIPVVLDPVLVCKETHDVEVSALREELIKFFPYASIITPNLPEAELLAQKELRTVEDVKEAARIFHFLGAKSVVIKGGNRLDSQKAVDVFYNGEQFQFLESPVLDNNNTGAGCTFASSIASQLVLGKSIVEAVQISKKFVYQAIQHSDQYGVVQYEKNQTYKLVLLSMIAALTVVLGYYLKIPTPTGILTFLDAGIFFTAFYFGRKEGAIVGGLAGFLIDLLSGYPQWMFFSLIFHSLQGYFAGFKGKSRYLGLVLATLVMVGGYAVASTIMHGWGAAFPEIFPNFCQNTLGIIVGSILNKLLTDVLKKLNK</sequence>
<evidence type="ECO:0000256" key="12">
    <source>
        <dbReference type="ARBA" id="ARBA00042531"/>
    </source>
</evidence>
<dbReference type="GO" id="GO:0005524">
    <property type="term" value="F:ATP binding"/>
    <property type="evidence" value="ECO:0007669"/>
    <property type="project" value="UniProtKB-KW"/>
</dbReference>
<evidence type="ECO:0000256" key="8">
    <source>
        <dbReference type="ARBA" id="ARBA00022842"/>
    </source>
</evidence>
<dbReference type="InterPro" id="IPR013749">
    <property type="entry name" value="PM/HMP-P_kinase-1"/>
</dbReference>
<feature type="transmembrane region" description="Helical" evidence="14">
    <location>
        <begin position="259"/>
        <end position="276"/>
    </location>
</feature>
<dbReference type="Gene3D" id="1.10.1760.20">
    <property type="match status" value="1"/>
</dbReference>
<dbReference type="GO" id="GO:0008478">
    <property type="term" value="F:pyridoxal kinase activity"/>
    <property type="evidence" value="ECO:0007669"/>
    <property type="project" value="UniProtKB-EC"/>
</dbReference>
<dbReference type="GO" id="GO:0005829">
    <property type="term" value="C:cytosol"/>
    <property type="evidence" value="ECO:0007669"/>
    <property type="project" value="TreeGrafter"/>
</dbReference>
<comment type="catalytic activity">
    <reaction evidence="13">
        <text>pyridoxal + ATP = pyridoxal 5'-phosphate + ADP + H(+)</text>
        <dbReference type="Rhea" id="RHEA:10224"/>
        <dbReference type="ChEBI" id="CHEBI:15378"/>
        <dbReference type="ChEBI" id="CHEBI:17310"/>
        <dbReference type="ChEBI" id="CHEBI:30616"/>
        <dbReference type="ChEBI" id="CHEBI:456216"/>
        <dbReference type="ChEBI" id="CHEBI:597326"/>
        <dbReference type="EC" id="2.7.1.35"/>
    </reaction>
</comment>
<evidence type="ECO:0000256" key="5">
    <source>
        <dbReference type="ARBA" id="ARBA00022741"/>
    </source>
</evidence>
<evidence type="ECO:0000256" key="10">
    <source>
        <dbReference type="ARBA" id="ARBA00042348"/>
    </source>
</evidence>
<dbReference type="Proteomes" id="UP000003287">
    <property type="component" value="Unassembled WGS sequence"/>
</dbReference>
<keyword evidence="8" id="KW-0460">Magnesium</keyword>
<dbReference type="AlphaFoldDB" id="F9P7I9"/>
<evidence type="ECO:0000256" key="3">
    <source>
        <dbReference type="ARBA" id="ARBA00022679"/>
    </source>
</evidence>
<dbReference type="InterPro" id="IPR004399">
    <property type="entry name" value="HMP/HMP-P_kinase_dom"/>
</dbReference>
<keyword evidence="14" id="KW-0812">Transmembrane</keyword>
<keyword evidence="3" id="KW-0808">Transferase</keyword>
<keyword evidence="7" id="KW-0067">ATP-binding</keyword>
<dbReference type="GO" id="GO:0008902">
    <property type="term" value="F:hydroxymethylpyrimidine kinase activity"/>
    <property type="evidence" value="ECO:0007669"/>
    <property type="project" value="TreeGrafter"/>
</dbReference>
<organism evidence="16 17">
    <name type="scientific">Streptococcus constellatus subsp. pharyngis SK1060 = CCUG 46377</name>
    <dbReference type="NCBI Taxonomy" id="1035184"/>
    <lineage>
        <taxon>Bacteria</taxon>
        <taxon>Bacillati</taxon>
        <taxon>Bacillota</taxon>
        <taxon>Bacilli</taxon>
        <taxon>Lactobacillales</taxon>
        <taxon>Streptococcaceae</taxon>
        <taxon>Streptococcus</taxon>
        <taxon>Streptococcus anginosus group</taxon>
    </lineage>
</organism>
<dbReference type="eggNOG" id="COG0351">
    <property type="taxonomic scope" value="Bacteria"/>
</dbReference>
<dbReference type="GO" id="GO:0016020">
    <property type="term" value="C:membrane"/>
    <property type="evidence" value="ECO:0007669"/>
    <property type="project" value="InterPro"/>
</dbReference>
<evidence type="ECO:0000256" key="11">
    <source>
        <dbReference type="ARBA" id="ARBA00042396"/>
    </source>
</evidence>
<dbReference type="eggNOG" id="COG4720">
    <property type="taxonomic scope" value="Bacteria"/>
</dbReference>
<evidence type="ECO:0000313" key="17">
    <source>
        <dbReference type="Proteomes" id="UP000003287"/>
    </source>
</evidence>
<comment type="similarity">
    <text evidence="1">Belongs to the ThiD family.</text>
</comment>
<evidence type="ECO:0000256" key="6">
    <source>
        <dbReference type="ARBA" id="ARBA00022777"/>
    </source>
</evidence>